<dbReference type="Proteomes" id="UP000298327">
    <property type="component" value="Unassembled WGS sequence"/>
</dbReference>
<gene>
    <name evidence="2" type="ORF">EVG20_g3135</name>
</gene>
<dbReference type="EMBL" id="SEOQ01000136">
    <property type="protein sequence ID" value="TFY69505.1"/>
    <property type="molecule type" value="Genomic_DNA"/>
</dbReference>
<feature type="transmembrane region" description="Helical" evidence="1">
    <location>
        <begin position="387"/>
        <end position="405"/>
    </location>
</feature>
<proteinExistence type="predicted"/>
<evidence type="ECO:0000256" key="1">
    <source>
        <dbReference type="SAM" id="Phobius"/>
    </source>
</evidence>
<dbReference type="AlphaFoldDB" id="A0A4Y9Z4A8"/>
<feature type="transmembrane region" description="Helical" evidence="1">
    <location>
        <begin position="296"/>
        <end position="321"/>
    </location>
</feature>
<keyword evidence="3" id="KW-1185">Reference proteome</keyword>
<keyword evidence="1" id="KW-0472">Membrane</keyword>
<accession>A0A4Y9Z4A8</accession>
<reference evidence="2 3" key="1">
    <citation type="submission" date="2019-02" db="EMBL/GenBank/DDBJ databases">
        <title>Genome sequencing of the rare red list fungi Dentipellis fragilis.</title>
        <authorList>
            <person name="Buettner E."/>
            <person name="Kellner H."/>
        </authorList>
    </citation>
    <scope>NUCLEOTIDE SEQUENCE [LARGE SCALE GENOMIC DNA]</scope>
    <source>
        <strain evidence="2 3">DSM 105465</strain>
    </source>
</reference>
<comment type="caution">
    <text evidence="2">The sequence shown here is derived from an EMBL/GenBank/DDBJ whole genome shotgun (WGS) entry which is preliminary data.</text>
</comment>
<dbReference type="OrthoDB" id="3174319at2759"/>
<feature type="transmembrane region" description="Helical" evidence="1">
    <location>
        <begin position="261"/>
        <end position="284"/>
    </location>
</feature>
<protein>
    <submittedName>
        <fullName evidence="2">Uncharacterized protein</fullName>
    </submittedName>
</protein>
<feature type="transmembrane region" description="Helical" evidence="1">
    <location>
        <begin position="357"/>
        <end position="375"/>
    </location>
</feature>
<sequence length="448" mass="49162">MQCPDSVTVLTASSSPFVPDFSSALRQLQLTQAEIDRALGGLLRPAVHVRPRPLSAPSLRGAPSGSDSVCSHPFILRSALPGAGTIGREPVLSQILPSFFSSSLLRWRVAGGQSSQMSQPIWITERQTVSLFCESLLHGIFTILTCLAIYMLWRKEEKSRFERMIIPATLLMYAISTTHISMRFTALLLAIRGETIQSPAGAWIVSKGFEGIRIYLPAINVRFSPTSTHKCQLIPERTSQVVVGDTVVIWRVWAIWNRNRAVCIIPLIFLFGAVVAGITGTTLFYTTPDDIRAERVAMICELVFFSFCASTNIVATVLIAIRAWKHRRLLRLSMHNGKLSEATAHLRRPFALTIESGALYSSTWIILLSIMPHSVEVKGADSVLLDMLVQLTGIYPTMIVVVVCLKQSLNDTVNSIDLTSIHLNSLSELPQHSTCTSDTALGGGGGLY</sequence>
<evidence type="ECO:0000313" key="3">
    <source>
        <dbReference type="Proteomes" id="UP000298327"/>
    </source>
</evidence>
<keyword evidence="1" id="KW-1133">Transmembrane helix</keyword>
<feature type="transmembrane region" description="Helical" evidence="1">
    <location>
        <begin position="136"/>
        <end position="153"/>
    </location>
</feature>
<organism evidence="2 3">
    <name type="scientific">Dentipellis fragilis</name>
    <dbReference type="NCBI Taxonomy" id="205917"/>
    <lineage>
        <taxon>Eukaryota</taxon>
        <taxon>Fungi</taxon>
        <taxon>Dikarya</taxon>
        <taxon>Basidiomycota</taxon>
        <taxon>Agaricomycotina</taxon>
        <taxon>Agaricomycetes</taxon>
        <taxon>Russulales</taxon>
        <taxon>Hericiaceae</taxon>
        <taxon>Dentipellis</taxon>
    </lineage>
</organism>
<evidence type="ECO:0000313" key="2">
    <source>
        <dbReference type="EMBL" id="TFY69505.1"/>
    </source>
</evidence>
<keyword evidence="1" id="KW-0812">Transmembrane</keyword>
<name>A0A4Y9Z4A8_9AGAM</name>